<proteinExistence type="predicted"/>
<feature type="signal peptide" evidence="1">
    <location>
        <begin position="1"/>
        <end position="22"/>
    </location>
</feature>
<name>A0ABD0KPC8_9CAEN</name>
<comment type="caution">
    <text evidence="2">The sequence shown here is derived from an EMBL/GenBank/DDBJ whole genome shotgun (WGS) entry which is preliminary data.</text>
</comment>
<evidence type="ECO:0000313" key="2">
    <source>
        <dbReference type="EMBL" id="KAK7489113.1"/>
    </source>
</evidence>
<reference evidence="2 3" key="1">
    <citation type="journal article" date="2023" name="Sci. Data">
        <title>Genome assembly of the Korean intertidal mud-creeper Batillaria attramentaria.</title>
        <authorList>
            <person name="Patra A.K."/>
            <person name="Ho P.T."/>
            <person name="Jun S."/>
            <person name="Lee S.J."/>
            <person name="Kim Y."/>
            <person name="Won Y.J."/>
        </authorList>
    </citation>
    <scope>NUCLEOTIDE SEQUENCE [LARGE SCALE GENOMIC DNA]</scope>
    <source>
        <strain evidence="2">Wonlab-2016</strain>
    </source>
</reference>
<accession>A0ABD0KPC8</accession>
<keyword evidence="1" id="KW-0732">Signal</keyword>
<feature type="non-terminal residue" evidence="2">
    <location>
        <position position="305"/>
    </location>
</feature>
<dbReference type="Proteomes" id="UP001519460">
    <property type="component" value="Unassembled WGS sequence"/>
</dbReference>
<keyword evidence="3" id="KW-1185">Reference proteome</keyword>
<sequence>MGDPAKLITFAGFMLLWCGGQALDCSDPSSLQQEELRCFSQVGISVSPMNGEIQYVIQSDPAAVCREPEKYKQGLSCAFDVAKQCLQQSGAPLNLLPDKDRMAEGITYMSSQVVYDCLDETLGHCPAKPVPVVICNNVTSMMQGQLQCYEREGITIQLPQPDGDNTQSGLGTVEMLTRSYEAARDICREFMPDVSSMENIVDYVCEDLEGEYEGLFSPPFSAYKGVMDCLLDILPDCGCPTTRLYARAAKELSPAVCPSMNNRVPECNAVTGDSNSNTGTGGARSLQGPADLLAFFLVAAALFLA</sequence>
<dbReference type="EMBL" id="JACVVK020000142">
    <property type="protein sequence ID" value="KAK7489113.1"/>
    <property type="molecule type" value="Genomic_DNA"/>
</dbReference>
<organism evidence="2 3">
    <name type="scientific">Batillaria attramentaria</name>
    <dbReference type="NCBI Taxonomy" id="370345"/>
    <lineage>
        <taxon>Eukaryota</taxon>
        <taxon>Metazoa</taxon>
        <taxon>Spiralia</taxon>
        <taxon>Lophotrochozoa</taxon>
        <taxon>Mollusca</taxon>
        <taxon>Gastropoda</taxon>
        <taxon>Caenogastropoda</taxon>
        <taxon>Sorbeoconcha</taxon>
        <taxon>Cerithioidea</taxon>
        <taxon>Batillariidae</taxon>
        <taxon>Batillaria</taxon>
    </lineage>
</organism>
<evidence type="ECO:0000256" key="1">
    <source>
        <dbReference type="SAM" id="SignalP"/>
    </source>
</evidence>
<protein>
    <submittedName>
        <fullName evidence="2">Uncharacterized protein</fullName>
    </submittedName>
</protein>
<feature type="chain" id="PRO_5044773458" evidence="1">
    <location>
        <begin position="23"/>
        <end position="305"/>
    </location>
</feature>
<gene>
    <name evidence="2" type="ORF">BaRGS_00019627</name>
</gene>
<evidence type="ECO:0000313" key="3">
    <source>
        <dbReference type="Proteomes" id="UP001519460"/>
    </source>
</evidence>
<dbReference type="AlphaFoldDB" id="A0ABD0KPC8"/>